<dbReference type="AlphaFoldDB" id="A0A963Z6T6"/>
<keyword evidence="2" id="KW-1185">Reference proteome</keyword>
<comment type="caution">
    <text evidence="1">The sequence shown here is derived from an EMBL/GenBank/DDBJ whole genome shotgun (WGS) entry which is preliminary data.</text>
</comment>
<proteinExistence type="predicted"/>
<name>A0A963Z6T6_9PROT</name>
<dbReference type="RefSeq" id="WP_227310680.1">
    <property type="nucleotide sequence ID" value="NZ_JAESVA010000018.1"/>
</dbReference>
<evidence type="ECO:0000313" key="2">
    <source>
        <dbReference type="Proteomes" id="UP000721844"/>
    </source>
</evidence>
<dbReference type="Proteomes" id="UP000721844">
    <property type="component" value="Unassembled WGS sequence"/>
</dbReference>
<protein>
    <submittedName>
        <fullName evidence="1">Uncharacterized protein</fullName>
    </submittedName>
</protein>
<gene>
    <name evidence="1" type="ORF">ACELLULO517_27075</name>
</gene>
<sequence>MPPTDPADQIAARLKALESGQSLMNQALGLLVDTLQQQTDLLAEIAAAVREEPGQSPIVAAINDLTAAVETMGAGVDVLHEKLDALPAALSAALDDNPLPEGAAEPAGL</sequence>
<dbReference type="EMBL" id="JAESVA010000018">
    <property type="protein sequence ID" value="MCB8883939.1"/>
    <property type="molecule type" value="Genomic_DNA"/>
</dbReference>
<organism evidence="1 2">
    <name type="scientific">Acidisoma cellulosilyticum</name>
    <dbReference type="NCBI Taxonomy" id="2802395"/>
    <lineage>
        <taxon>Bacteria</taxon>
        <taxon>Pseudomonadati</taxon>
        <taxon>Pseudomonadota</taxon>
        <taxon>Alphaproteobacteria</taxon>
        <taxon>Acetobacterales</taxon>
        <taxon>Acidocellaceae</taxon>
        <taxon>Acidisoma</taxon>
    </lineage>
</organism>
<reference evidence="1 2" key="1">
    <citation type="journal article" date="2021" name="Microorganisms">
        <title>Acidisoma silvae sp. nov. and Acidisomacellulosilytica sp. nov., Two Acidophilic Bacteria Isolated from Decaying Wood, Hydrolyzing Cellulose and Producing Poly-3-hydroxybutyrate.</title>
        <authorList>
            <person name="Mieszkin S."/>
            <person name="Pouder E."/>
            <person name="Uroz S."/>
            <person name="Simon-Colin C."/>
            <person name="Alain K."/>
        </authorList>
    </citation>
    <scope>NUCLEOTIDE SEQUENCE [LARGE SCALE GENOMIC DNA]</scope>
    <source>
        <strain evidence="1 2">HW T5.17</strain>
    </source>
</reference>
<evidence type="ECO:0000313" key="1">
    <source>
        <dbReference type="EMBL" id="MCB8883939.1"/>
    </source>
</evidence>
<accession>A0A963Z6T6</accession>